<dbReference type="InterPro" id="IPR016032">
    <property type="entry name" value="Sig_transdc_resp-reg_C-effctor"/>
</dbReference>
<evidence type="ECO:0000259" key="4">
    <source>
        <dbReference type="PROSITE" id="PS50043"/>
    </source>
</evidence>
<dbReference type="SMART" id="SM00421">
    <property type="entry name" value="HTH_LUXR"/>
    <property type="match status" value="1"/>
</dbReference>
<dbReference type="RefSeq" id="WP_270167114.1">
    <property type="nucleotide sequence ID" value="NZ_CP089391.1"/>
</dbReference>
<evidence type="ECO:0000256" key="2">
    <source>
        <dbReference type="ARBA" id="ARBA00023125"/>
    </source>
</evidence>
<dbReference type="Gene3D" id="1.10.10.10">
    <property type="entry name" value="Winged helix-like DNA-binding domain superfamily/Winged helix DNA-binding domain"/>
    <property type="match status" value="1"/>
</dbReference>
<dbReference type="CDD" id="cd06170">
    <property type="entry name" value="LuxR_C_like"/>
    <property type="match status" value="1"/>
</dbReference>
<dbReference type="Proteomes" id="UP001179614">
    <property type="component" value="Chromosome"/>
</dbReference>
<protein>
    <submittedName>
        <fullName evidence="5">Helix-turn-helix transcriptional regulator</fullName>
    </submittedName>
</protein>
<dbReference type="PANTHER" id="PTHR44688:SF16">
    <property type="entry name" value="DNA-BINDING TRANSCRIPTIONAL ACTIVATOR DEVR_DOSR"/>
    <property type="match status" value="1"/>
</dbReference>
<evidence type="ECO:0000256" key="3">
    <source>
        <dbReference type="ARBA" id="ARBA00023163"/>
    </source>
</evidence>
<sequence length="376" mass="41018">MVDPELLSQLIGDIYDAALDSSLWIGVLEQATQFIGGTAAGIYWKDITVQGELHYVYNVEPSSVDAYFNHYIRFDPSLTAQFFFKIGEIYNTTNVLPYDEFVETTFYKEWVKPNGWADHLAATLDKTATSFAQFGVFRSERQGLADDDMRQRMHLLVPHVRRAVLIGNVIDLHRKKAESLSDALNRLDAGVFLVNEHCHIAFSNLAAQRLLDDATTLRIANNNLIAVDPHAARVLRNVVAAASGGDGAVGADGVAIPLSSKLDENWVADILPLTSGTRRQAGGLHSAVAAVFVRKTSMAAPYPIEATARQFHLTPGEVRVLDAVMKVSGVSEIAEALGISEATVKTHLQNIFGKTGVRRQADLIKLVAAHTRASPG</sequence>
<dbReference type="InterPro" id="IPR036388">
    <property type="entry name" value="WH-like_DNA-bd_sf"/>
</dbReference>
<keyword evidence="6" id="KW-1185">Reference proteome</keyword>
<accession>A0ABY7MPB5</accession>
<feature type="domain" description="HTH luxR-type" evidence="4">
    <location>
        <begin position="306"/>
        <end position="371"/>
    </location>
</feature>
<evidence type="ECO:0000313" key="6">
    <source>
        <dbReference type="Proteomes" id="UP001179614"/>
    </source>
</evidence>
<evidence type="ECO:0000256" key="1">
    <source>
        <dbReference type="ARBA" id="ARBA00023015"/>
    </source>
</evidence>
<keyword evidence="3" id="KW-0804">Transcription</keyword>
<proteinExistence type="predicted"/>
<name>A0ABY7MPB5_9BRAD</name>
<evidence type="ECO:0000313" key="5">
    <source>
        <dbReference type="EMBL" id="WBL80227.1"/>
    </source>
</evidence>
<keyword evidence="2" id="KW-0238">DNA-binding</keyword>
<gene>
    <name evidence="5" type="ORF">I3J27_07310</name>
</gene>
<dbReference type="SUPFAM" id="SSF46894">
    <property type="entry name" value="C-terminal effector domain of the bipartite response regulators"/>
    <property type="match status" value="1"/>
</dbReference>
<organism evidence="5 6">
    <name type="scientific">Bradyrhizobium xenonodulans</name>
    <dbReference type="NCBI Taxonomy" id="2736875"/>
    <lineage>
        <taxon>Bacteria</taxon>
        <taxon>Pseudomonadati</taxon>
        <taxon>Pseudomonadota</taxon>
        <taxon>Alphaproteobacteria</taxon>
        <taxon>Hyphomicrobiales</taxon>
        <taxon>Nitrobacteraceae</taxon>
        <taxon>Bradyrhizobium</taxon>
    </lineage>
</organism>
<keyword evidence="1" id="KW-0805">Transcription regulation</keyword>
<dbReference type="Pfam" id="PF00196">
    <property type="entry name" value="GerE"/>
    <property type="match status" value="1"/>
</dbReference>
<dbReference type="InterPro" id="IPR000792">
    <property type="entry name" value="Tscrpt_reg_LuxR_C"/>
</dbReference>
<dbReference type="EMBL" id="CP089391">
    <property type="protein sequence ID" value="WBL80227.1"/>
    <property type="molecule type" value="Genomic_DNA"/>
</dbReference>
<reference evidence="5" key="1">
    <citation type="submission" date="2021-12" db="EMBL/GenBank/DDBJ databases">
        <title>Bradyrhizobium xenonodulans sp. nov.</title>
        <authorList>
            <person name="Claassens R."/>
            <person name="Venter S.N."/>
            <person name="Beukes C.W."/>
            <person name="Stepkowski T."/>
            <person name="Steenkamp E.T."/>
        </authorList>
    </citation>
    <scope>NUCLEOTIDE SEQUENCE</scope>
    <source>
        <strain evidence="5">14AB</strain>
    </source>
</reference>
<dbReference type="PROSITE" id="PS50043">
    <property type="entry name" value="HTH_LUXR_2"/>
    <property type="match status" value="1"/>
</dbReference>
<dbReference type="PANTHER" id="PTHR44688">
    <property type="entry name" value="DNA-BINDING TRANSCRIPTIONAL ACTIVATOR DEVR_DOSR"/>
    <property type="match status" value="1"/>
</dbReference>